<dbReference type="Gene3D" id="3.40.50.300">
    <property type="entry name" value="P-loop containing nucleotide triphosphate hydrolases"/>
    <property type="match status" value="2"/>
</dbReference>
<dbReference type="PANTHER" id="PTHR30612:SF0">
    <property type="entry name" value="CHLOROPLAST PROTEIN-TRANSPORTING ATPASE"/>
    <property type="match status" value="1"/>
</dbReference>
<name>A0A1N6M1A1_9VIBR</name>
<evidence type="ECO:0000256" key="9">
    <source>
        <dbReference type="ARBA" id="ARBA00022833"/>
    </source>
</evidence>
<comment type="subunit">
    <text evidence="16">Monomer and homodimer. Part of the essential Sec protein translocation apparatus which comprises SecA, SecYEG and auxiliary proteins SecDF-YajC and YidC.</text>
</comment>
<dbReference type="SMART" id="SM00957">
    <property type="entry name" value="SecA_DEAD"/>
    <property type="match status" value="1"/>
</dbReference>
<feature type="domain" description="SecA family profile" evidence="21">
    <location>
        <begin position="3"/>
        <end position="619"/>
    </location>
</feature>
<evidence type="ECO:0000313" key="22">
    <source>
        <dbReference type="EMBL" id="SIO93195.1"/>
    </source>
</evidence>
<evidence type="ECO:0000256" key="4">
    <source>
        <dbReference type="ARBA" id="ARBA00022475"/>
    </source>
</evidence>
<evidence type="ECO:0000256" key="7">
    <source>
        <dbReference type="ARBA" id="ARBA00022723"/>
    </source>
</evidence>
<evidence type="ECO:0000259" key="19">
    <source>
        <dbReference type="PROSITE" id="PS51192"/>
    </source>
</evidence>
<dbReference type="FunFam" id="3.40.50.300:FF:000081">
    <property type="entry name" value="Preprotein translocase subunit SecA"/>
    <property type="match status" value="1"/>
</dbReference>
<dbReference type="Pfam" id="PF07516">
    <property type="entry name" value="SecA_SW"/>
    <property type="match status" value="1"/>
</dbReference>
<evidence type="ECO:0000256" key="16">
    <source>
        <dbReference type="HAMAP-Rule" id="MF_01382"/>
    </source>
</evidence>
<dbReference type="PANTHER" id="PTHR30612">
    <property type="entry name" value="SECA INNER MEMBRANE COMPONENT OF SEC PROTEIN SECRETION SYSTEM"/>
    <property type="match status" value="1"/>
</dbReference>
<organism evidence="22 23">
    <name type="scientific">Vibrio spartinae</name>
    <dbReference type="NCBI Taxonomy" id="1918945"/>
    <lineage>
        <taxon>Bacteria</taxon>
        <taxon>Pseudomonadati</taxon>
        <taxon>Pseudomonadota</taxon>
        <taxon>Gammaproteobacteria</taxon>
        <taxon>Vibrionales</taxon>
        <taxon>Vibrionaceae</taxon>
        <taxon>Vibrio</taxon>
    </lineage>
</organism>
<evidence type="ECO:0000256" key="2">
    <source>
        <dbReference type="ARBA" id="ARBA00007650"/>
    </source>
</evidence>
<keyword evidence="3 16" id="KW-0813">Transport</keyword>
<keyword evidence="13 16" id="KW-0811">Translocation</keyword>
<feature type="domain" description="Helicase C-terminal" evidence="20">
    <location>
        <begin position="435"/>
        <end position="635"/>
    </location>
</feature>
<keyword evidence="8 16" id="KW-0547">Nucleotide-binding</keyword>
<dbReference type="GO" id="GO:0043952">
    <property type="term" value="P:protein transport by the Sec complex"/>
    <property type="evidence" value="ECO:0007669"/>
    <property type="project" value="TreeGrafter"/>
</dbReference>
<keyword evidence="5 16" id="KW-0963">Cytoplasm</keyword>
<dbReference type="InterPro" id="IPR036670">
    <property type="entry name" value="SecA_X-link_sf"/>
</dbReference>
<dbReference type="EMBL" id="FSSB01000007">
    <property type="protein sequence ID" value="SIO93195.1"/>
    <property type="molecule type" value="Genomic_DNA"/>
</dbReference>
<dbReference type="GO" id="GO:0046872">
    <property type="term" value="F:metal ion binding"/>
    <property type="evidence" value="ECO:0007669"/>
    <property type="project" value="UniProtKB-KW"/>
</dbReference>
<dbReference type="Pfam" id="PF21090">
    <property type="entry name" value="P-loop_SecA"/>
    <property type="match status" value="1"/>
</dbReference>
<dbReference type="InterPro" id="IPR011115">
    <property type="entry name" value="SecA_DEAD"/>
</dbReference>
<evidence type="ECO:0000256" key="13">
    <source>
        <dbReference type="ARBA" id="ARBA00023010"/>
    </source>
</evidence>
<evidence type="ECO:0000256" key="18">
    <source>
        <dbReference type="SAM" id="MobiDB-lite"/>
    </source>
</evidence>
<evidence type="ECO:0000256" key="1">
    <source>
        <dbReference type="ARBA" id="ARBA00001947"/>
    </source>
</evidence>
<keyword evidence="10 16" id="KW-0067">ATP-binding</keyword>
<dbReference type="CDD" id="cd17928">
    <property type="entry name" value="DEXDc_SecA"/>
    <property type="match status" value="1"/>
</dbReference>
<evidence type="ECO:0000256" key="14">
    <source>
        <dbReference type="ARBA" id="ARBA00023136"/>
    </source>
</evidence>
<feature type="region of interest" description="Disordered" evidence="18">
    <location>
        <begin position="851"/>
        <end position="906"/>
    </location>
</feature>
<dbReference type="GO" id="GO:0005829">
    <property type="term" value="C:cytosol"/>
    <property type="evidence" value="ECO:0007669"/>
    <property type="project" value="TreeGrafter"/>
</dbReference>
<evidence type="ECO:0000256" key="3">
    <source>
        <dbReference type="ARBA" id="ARBA00022448"/>
    </source>
</evidence>
<dbReference type="InterPro" id="IPR027417">
    <property type="entry name" value="P-loop_NTPase"/>
</dbReference>
<keyword evidence="12 16" id="KW-1278">Translocase</keyword>
<dbReference type="GO" id="GO:0005524">
    <property type="term" value="F:ATP binding"/>
    <property type="evidence" value="ECO:0007669"/>
    <property type="project" value="UniProtKB-UniRule"/>
</dbReference>
<dbReference type="GO" id="GO:0017038">
    <property type="term" value="P:protein import"/>
    <property type="evidence" value="ECO:0007669"/>
    <property type="project" value="InterPro"/>
</dbReference>
<dbReference type="PROSITE" id="PS51192">
    <property type="entry name" value="HELICASE_ATP_BIND_1"/>
    <property type="match status" value="1"/>
</dbReference>
<dbReference type="GO" id="GO:0005886">
    <property type="term" value="C:plasma membrane"/>
    <property type="evidence" value="ECO:0007669"/>
    <property type="project" value="UniProtKB-SubCell"/>
</dbReference>
<evidence type="ECO:0000256" key="10">
    <source>
        <dbReference type="ARBA" id="ARBA00022840"/>
    </source>
</evidence>
<dbReference type="RefSeq" id="WP_074371794.1">
    <property type="nucleotide sequence ID" value="NZ_AP024907.1"/>
</dbReference>
<dbReference type="InterPro" id="IPR000185">
    <property type="entry name" value="SecA"/>
</dbReference>
<evidence type="ECO:0000256" key="5">
    <source>
        <dbReference type="ARBA" id="ARBA00022490"/>
    </source>
</evidence>
<keyword evidence="9" id="KW-0862">Zinc</keyword>
<comment type="similarity">
    <text evidence="2 16 17">Belongs to the SecA family.</text>
</comment>
<dbReference type="HAMAP" id="MF_01382">
    <property type="entry name" value="SecA"/>
    <property type="match status" value="1"/>
</dbReference>
<comment type="subcellular location">
    <subcellularLocation>
        <location evidence="16">Cell membrane</location>
        <topology evidence="16">Peripheral membrane protein</topology>
        <orientation evidence="16">Cytoplasmic side</orientation>
    </subcellularLocation>
    <subcellularLocation>
        <location evidence="16">Cytoplasm</location>
    </subcellularLocation>
    <text evidence="16">Distribution is 50-50.</text>
</comment>
<keyword evidence="6" id="KW-0997">Cell inner membrane</keyword>
<reference evidence="22 23" key="1">
    <citation type="submission" date="2016-12" db="EMBL/GenBank/DDBJ databases">
        <authorList>
            <person name="Song W.-J."/>
            <person name="Kurnit D.M."/>
        </authorList>
    </citation>
    <scope>NUCLEOTIDE SEQUENCE [LARGE SCALE GENOMIC DNA]</scope>
    <source>
        <strain evidence="22 23">CECT 9026</strain>
    </source>
</reference>
<evidence type="ECO:0000256" key="12">
    <source>
        <dbReference type="ARBA" id="ARBA00022967"/>
    </source>
</evidence>
<dbReference type="EC" id="7.4.2.8" evidence="16"/>
<evidence type="ECO:0000256" key="8">
    <source>
        <dbReference type="ARBA" id="ARBA00022741"/>
    </source>
</evidence>
<accession>A0A1N6M1A1</accession>
<dbReference type="InterPro" id="IPR036266">
    <property type="entry name" value="SecA_Wing/Scaffold_sf"/>
</dbReference>
<dbReference type="InterPro" id="IPR011116">
    <property type="entry name" value="SecA_Wing/Scaffold"/>
</dbReference>
<dbReference type="OrthoDB" id="9805579at2"/>
<sequence length="906" mass="103270">MITKLLTKVIGSRNDRTLRRLRKIVKEINNYEPAYEAFSDEDLKAKTIEFRERLAQGETLDRLLPEAFATVREASKRVFGMRHFDVQLIGGMVLNGGQIAEMRTGEGKTLTATLAAYLNALPGHGVHVVTVNDYLAKRDAETNRPLFEFLGMTVGVNVPGMMPQEKQEAYLADIIYGTNNEFGFDYLRDNMAFRKEDRVQRARFFAIVDEVDSILIDEARTPLIISGPAEDSSELYTRINTLIPLLKRQEKEDSEEYRGDEHYTVDEKVKQVYLTETGQEYVEELLVKNGLMNEGDTLYSPANISLLHHVNAGLRAHVLFEKDVDYIVSNEGEVIIVDEHTGRTMAGRRWSDGLHQAVEAKEGVKIQNENQTLASITFQNYFRLYDKLSGMTGTADTEAFEFQTIYGLETVVIPTNKPMIRDDMADVVYRTETEKFAAIIEDIKERVQKGQPILVGTISIEKSELLSQALKKSKVKHNVLNAKFHEKEAEIVSEAGKPGSVTIATNMAGRGTDIVLGGSWQSKVDTLDNPTQEQIDQIKAEWQKVHEQVLEAGGLHIIGTERHESRRIDNQLRGRSGRQGDAGSSRFYLSMEDALLRIFTSDRMAGLIQSGMDEGEAIESKLLSRSIEKAQRKVEGRNFDIRKQLLEYDDVANDQRKVVYELRDELMEAEDIQEMLEQNRFDVFTAVIDEYIPPQSLEDMWDIQGLHNRLKHDFDLNLPIQAWLDEDDKLYEEVLRERIITEAVNVYKEKETLVGVEVLRNFEKSVMLQTLDTLWKEHLAAMDHLRQGIHLRGYAQKNPKQEYKRESFELFEGLLDSLKSDVITILSKVRVQQPEEVDEMEARRQAQVEEAARHAQAQHATSDTLQGDESQEGHQPLVREEKKVGRNEPCPCGSGKKYKQCHGRIA</sequence>
<evidence type="ECO:0000256" key="6">
    <source>
        <dbReference type="ARBA" id="ARBA00022519"/>
    </source>
</evidence>
<dbReference type="GO" id="GO:0031522">
    <property type="term" value="C:cell envelope Sec protein transport complex"/>
    <property type="evidence" value="ECO:0007669"/>
    <property type="project" value="UniProtKB-ARBA"/>
</dbReference>
<evidence type="ECO:0000313" key="23">
    <source>
        <dbReference type="Proteomes" id="UP000184774"/>
    </source>
</evidence>
<dbReference type="InterPro" id="IPR001650">
    <property type="entry name" value="Helicase_C-like"/>
</dbReference>
<evidence type="ECO:0000256" key="17">
    <source>
        <dbReference type="RuleBase" id="RU003874"/>
    </source>
</evidence>
<feature type="binding site" evidence="16">
    <location>
        <begin position="105"/>
        <end position="109"/>
    </location>
    <ligand>
        <name>ATP</name>
        <dbReference type="ChEBI" id="CHEBI:30616"/>
    </ligand>
</feature>
<feature type="compositionally biased region" description="Basic residues" evidence="18">
    <location>
        <begin position="896"/>
        <end position="906"/>
    </location>
</feature>
<dbReference type="Pfam" id="PF01043">
    <property type="entry name" value="SecA_PP_bind"/>
    <property type="match status" value="1"/>
</dbReference>
<keyword evidence="7" id="KW-0479">Metal-binding</keyword>
<protein>
    <recommendedName>
        <fullName evidence="16 17">Protein translocase subunit SecA</fullName>
        <ecNumber evidence="16">7.4.2.8</ecNumber>
    </recommendedName>
</protein>
<dbReference type="InterPro" id="IPR014018">
    <property type="entry name" value="SecA_motor_DEAD"/>
</dbReference>
<dbReference type="FunFam" id="3.40.50.300:FF:000113">
    <property type="entry name" value="Preprotein translocase subunit SecA"/>
    <property type="match status" value="1"/>
</dbReference>
<dbReference type="PROSITE" id="PS51196">
    <property type="entry name" value="SECA_MOTOR_DEAD"/>
    <property type="match status" value="1"/>
</dbReference>
<gene>
    <name evidence="16" type="primary">secA</name>
    <name evidence="22" type="ORF">VSP9026_00845</name>
</gene>
<dbReference type="NCBIfam" id="TIGR00963">
    <property type="entry name" value="secA"/>
    <property type="match status" value="1"/>
</dbReference>
<dbReference type="PROSITE" id="PS01312">
    <property type="entry name" value="SECA"/>
    <property type="match status" value="1"/>
</dbReference>
<comment type="catalytic activity">
    <reaction evidence="15 16">
        <text>ATP + H2O + cellular proteinSide 1 = ADP + phosphate + cellular proteinSide 2.</text>
        <dbReference type="EC" id="7.4.2.8"/>
    </reaction>
</comment>
<dbReference type="FunFam" id="3.90.1440.10:FF:000001">
    <property type="entry name" value="Preprotein translocase subunit SecA"/>
    <property type="match status" value="1"/>
</dbReference>
<dbReference type="InterPro" id="IPR004027">
    <property type="entry name" value="SEC_C_motif"/>
</dbReference>
<feature type="binding site" evidence="16">
    <location>
        <position position="513"/>
    </location>
    <ligand>
        <name>ATP</name>
        <dbReference type="ChEBI" id="CHEBI:30616"/>
    </ligand>
</feature>
<dbReference type="AlphaFoldDB" id="A0A1N6M1A1"/>
<dbReference type="SUPFAM" id="SSF81886">
    <property type="entry name" value="Helical scaffold and wing domains of SecA"/>
    <property type="match status" value="1"/>
</dbReference>
<dbReference type="Gene3D" id="3.90.1440.10">
    <property type="entry name" value="SecA, preprotein cross-linking domain"/>
    <property type="match status" value="1"/>
</dbReference>
<feature type="binding site" evidence="16">
    <location>
        <position position="87"/>
    </location>
    <ligand>
        <name>ATP</name>
        <dbReference type="ChEBI" id="CHEBI:30616"/>
    </ligand>
</feature>
<dbReference type="PROSITE" id="PS51194">
    <property type="entry name" value="HELICASE_CTER"/>
    <property type="match status" value="1"/>
</dbReference>
<keyword evidence="4 16" id="KW-1003">Cell membrane</keyword>
<keyword evidence="14 16" id="KW-0472">Membrane</keyword>
<dbReference type="Gene3D" id="1.10.3060.10">
    <property type="entry name" value="Helical scaffold and wing domains of SecA"/>
    <property type="match status" value="1"/>
</dbReference>
<feature type="domain" description="Helicase ATP-binding" evidence="19">
    <location>
        <begin position="89"/>
        <end position="247"/>
    </location>
</feature>
<comment type="function">
    <text evidence="16">Part of the Sec protein translocase complex. Interacts with the SecYEG preprotein conducting channel. Has a central role in coupling the hydrolysis of ATP to the transfer of proteins into and across the cell membrane, serving both as a receptor for the preprotein-SecB complex and as an ATP-driven molecular motor driving the stepwise translocation of polypeptide chains across the membrane.</text>
</comment>
<dbReference type="Pfam" id="PF07517">
    <property type="entry name" value="SecA_DEAD"/>
    <property type="match status" value="1"/>
</dbReference>
<evidence type="ECO:0000259" key="21">
    <source>
        <dbReference type="PROSITE" id="PS51196"/>
    </source>
</evidence>
<evidence type="ECO:0000259" key="20">
    <source>
        <dbReference type="PROSITE" id="PS51194"/>
    </source>
</evidence>
<comment type="cofactor">
    <cofactor evidence="1">
        <name>Zn(2+)</name>
        <dbReference type="ChEBI" id="CHEBI:29105"/>
    </cofactor>
</comment>
<keyword evidence="11 16" id="KW-0653">Protein transport</keyword>
<dbReference type="FunFam" id="1.10.3060.10:FF:000001">
    <property type="entry name" value="Preprotein translocase subunit SecA"/>
    <property type="match status" value="1"/>
</dbReference>
<evidence type="ECO:0000256" key="15">
    <source>
        <dbReference type="ARBA" id="ARBA00034006"/>
    </source>
</evidence>
<dbReference type="InterPro" id="IPR014001">
    <property type="entry name" value="Helicase_ATP-bd"/>
</dbReference>
<dbReference type="InterPro" id="IPR020937">
    <property type="entry name" value="SecA_CS"/>
</dbReference>
<dbReference type="InterPro" id="IPR044722">
    <property type="entry name" value="SecA_SF2_C"/>
</dbReference>
<dbReference type="PRINTS" id="PR00906">
    <property type="entry name" value="SECA"/>
</dbReference>
<dbReference type="SUPFAM" id="SSF81767">
    <property type="entry name" value="Pre-protein crosslinking domain of SecA"/>
    <property type="match status" value="1"/>
</dbReference>
<dbReference type="InterPro" id="IPR011130">
    <property type="entry name" value="SecA_preprotein_X-link_dom"/>
</dbReference>
<dbReference type="GO" id="GO:0008564">
    <property type="term" value="F:protein-exporting ATPase activity"/>
    <property type="evidence" value="ECO:0007669"/>
    <property type="project" value="UniProtKB-EC"/>
</dbReference>
<dbReference type="SMART" id="SM00958">
    <property type="entry name" value="SecA_PP_bind"/>
    <property type="match status" value="1"/>
</dbReference>
<feature type="compositionally biased region" description="Basic and acidic residues" evidence="18">
    <location>
        <begin position="877"/>
        <end position="886"/>
    </location>
</feature>
<dbReference type="Proteomes" id="UP000184774">
    <property type="component" value="Unassembled WGS sequence"/>
</dbReference>
<dbReference type="CDD" id="cd18803">
    <property type="entry name" value="SF2_C_secA"/>
    <property type="match status" value="1"/>
</dbReference>
<dbReference type="NCBIfam" id="NF009538">
    <property type="entry name" value="PRK12904.1"/>
    <property type="match status" value="1"/>
</dbReference>
<dbReference type="SUPFAM" id="SSF52540">
    <property type="entry name" value="P-loop containing nucleoside triphosphate hydrolases"/>
    <property type="match status" value="2"/>
</dbReference>
<proteinExistence type="inferred from homology"/>
<dbReference type="Pfam" id="PF02810">
    <property type="entry name" value="SEC-C"/>
    <property type="match status" value="1"/>
</dbReference>
<evidence type="ECO:0000256" key="11">
    <source>
        <dbReference type="ARBA" id="ARBA00022927"/>
    </source>
</evidence>
<dbReference type="GO" id="GO:0065002">
    <property type="term" value="P:intracellular protein transmembrane transport"/>
    <property type="evidence" value="ECO:0007669"/>
    <property type="project" value="UniProtKB-UniRule"/>
</dbReference>
<dbReference type="GO" id="GO:0006605">
    <property type="term" value="P:protein targeting"/>
    <property type="evidence" value="ECO:0007669"/>
    <property type="project" value="UniProtKB-UniRule"/>
</dbReference>